<dbReference type="InterPro" id="IPR029526">
    <property type="entry name" value="PGBD"/>
</dbReference>
<reference evidence="2" key="1">
    <citation type="submission" date="2015-11" db="EMBL/GenBank/DDBJ databases">
        <title>De novo transcriptome assembly of four potential Pierce s Disease insect vectors from Arizona vineyards.</title>
        <authorList>
            <person name="Tassone E.E."/>
        </authorList>
    </citation>
    <scope>NUCLEOTIDE SEQUENCE</scope>
</reference>
<evidence type="ECO:0000313" key="2">
    <source>
        <dbReference type="EMBL" id="JAT14522.1"/>
    </source>
</evidence>
<accession>A0A1B6KST9</accession>
<feature type="domain" description="PiggyBac transposable element-derived protein" evidence="1">
    <location>
        <begin position="1"/>
        <end position="234"/>
    </location>
</feature>
<protein>
    <recommendedName>
        <fullName evidence="1">PiggyBac transposable element-derived protein domain-containing protein</fullName>
    </recommendedName>
</protein>
<dbReference type="EMBL" id="GEBQ01025455">
    <property type="protein sequence ID" value="JAT14522.1"/>
    <property type="molecule type" value="Transcribed_RNA"/>
</dbReference>
<dbReference type="AlphaFoldDB" id="A0A1B6KST9"/>
<feature type="non-terminal residue" evidence="2">
    <location>
        <position position="1"/>
    </location>
</feature>
<dbReference type="Pfam" id="PF13843">
    <property type="entry name" value="DDE_Tnp_1_7"/>
    <property type="match status" value="1"/>
</dbReference>
<dbReference type="PANTHER" id="PTHR46599">
    <property type="entry name" value="PIGGYBAC TRANSPOSABLE ELEMENT-DERIVED PROTEIN 4"/>
    <property type="match status" value="1"/>
</dbReference>
<evidence type="ECO:0000259" key="1">
    <source>
        <dbReference type="Pfam" id="PF13843"/>
    </source>
</evidence>
<name>A0A1B6KST9_9HEMI</name>
<proteinExistence type="predicted"/>
<organism evidence="2">
    <name type="scientific">Graphocephala atropunctata</name>
    <dbReference type="NCBI Taxonomy" id="36148"/>
    <lineage>
        <taxon>Eukaryota</taxon>
        <taxon>Metazoa</taxon>
        <taxon>Ecdysozoa</taxon>
        <taxon>Arthropoda</taxon>
        <taxon>Hexapoda</taxon>
        <taxon>Insecta</taxon>
        <taxon>Pterygota</taxon>
        <taxon>Neoptera</taxon>
        <taxon>Paraneoptera</taxon>
        <taxon>Hemiptera</taxon>
        <taxon>Auchenorrhyncha</taxon>
        <taxon>Membracoidea</taxon>
        <taxon>Cicadellidae</taxon>
        <taxon>Cicadellinae</taxon>
        <taxon>Cicadellini</taxon>
        <taxon>Graphocephala</taxon>
    </lineage>
</organism>
<dbReference type="PANTHER" id="PTHR46599:SF3">
    <property type="entry name" value="PIGGYBAC TRANSPOSABLE ELEMENT-DERIVED PROTEIN 4"/>
    <property type="match status" value="1"/>
</dbReference>
<gene>
    <name evidence="2" type="ORF">g.1918</name>
</gene>
<sequence>TPVDYYSEFLNNDIVRMMVVETNRNASNVLREIRLNRSSRLKKWYPTNENEMKKFIGLLIWMGLAHYPRITDYWSKNILYKNAVAGQVMSRNRFQLMLRFWHFNDNNFAERDGRLYKILPLVTKLNEIFFNKKTASQSLVVDETMIPFRGRLLMRQYIPNKTHKYGVKVFKLCDKSGYTFHSKIYMGKGTVNNANNDLASTSVVMEVMNNHFHKGHILFVDNYYTSVQLAKNLLVRE</sequence>
<feature type="non-terminal residue" evidence="2">
    <location>
        <position position="237"/>
    </location>
</feature>